<dbReference type="SUPFAM" id="SSF144232">
    <property type="entry name" value="HIT/MYND zinc finger-like"/>
    <property type="match status" value="1"/>
</dbReference>
<dbReference type="Proteomes" id="UP000015354">
    <property type="component" value="Unassembled WGS sequence"/>
</dbReference>
<dbReference type="EMBL" id="ATMH01008764">
    <property type="protein sequence ID" value="EPY20946.1"/>
    <property type="molecule type" value="Genomic_DNA"/>
</dbReference>
<feature type="domain" description="SET" evidence="1">
    <location>
        <begin position="151"/>
        <end position="392"/>
    </location>
</feature>
<gene>
    <name evidence="2" type="ORF">STCU_08764</name>
</gene>
<dbReference type="SUPFAM" id="SSF48452">
    <property type="entry name" value="TPR-like"/>
    <property type="match status" value="1"/>
</dbReference>
<dbReference type="GO" id="GO:0005634">
    <property type="term" value="C:nucleus"/>
    <property type="evidence" value="ECO:0007669"/>
    <property type="project" value="TreeGrafter"/>
</dbReference>
<dbReference type="Gene3D" id="2.170.270.10">
    <property type="entry name" value="SET domain"/>
    <property type="match status" value="1"/>
</dbReference>
<dbReference type="Pfam" id="PF00856">
    <property type="entry name" value="SET"/>
    <property type="match status" value="1"/>
</dbReference>
<dbReference type="CDD" id="cd20071">
    <property type="entry name" value="SET_SMYD"/>
    <property type="match status" value="1"/>
</dbReference>
<sequence length="546" mass="59806">MEELRLQGNAFVASGEPHKAVPLYIQAMDLYDDVTASGINKTLDEYTKSAGNALTCLLKMQDRAACIKVAKRALQVNSIFGKANAAWGRCLMEDASLYGAGEGPHTAFMLLCRAVYELPALEESSRPFLAAAIGQMLEDKRRATASGSLEDALAVRKGSCGFGVVAQMDIPPFAEVSSTLGPFSVSAYEETEGRGCCVSCGCVLHEATRPSVLPCPTCNMVFYCSPSCLESHASAHAQYECTPLMKLKVMAANVGAQHLDVPEEFFETAFHCITTFSGIRAGKEGHEQIFTLEAHTDEVAQRFPMVPLVRDLLPNETCDAIAKVVGIIRCNALEICDATGLGVGQSLFVGKGNITSFFNHSCAPNCAIDADRNCICTVRRVYKGEELTIAYMPQLYWPAKLRQDALAERYFFSCRCERCEGSATDPFEKAIVAVQTGSRQDATKHYHAQVQTACSAVRCRGPDDLSPREVERLEALLSEMLVHLFPFHYLCHDVRNTLTFLYSVMNDTKKCLASCLQELLLWECIVPGALPVKQMKIRNALCCLSD</sequence>
<dbReference type="InterPro" id="IPR011990">
    <property type="entry name" value="TPR-like_helical_dom_sf"/>
</dbReference>
<dbReference type="AlphaFoldDB" id="S9V209"/>
<keyword evidence="3" id="KW-1185">Reference proteome</keyword>
<proteinExistence type="predicted"/>
<dbReference type="PROSITE" id="PS50280">
    <property type="entry name" value="SET"/>
    <property type="match status" value="1"/>
</dbReference>
<dbReference type="InterPro" id="IPR050869">
    <property type="entry name" value="H3K4_H4K5_MeTrfase"/>
</dbReference>
<reference evidence="2 3" key="1">
    <citation type="journal article" date="2013" name="PLoS ONE">
        <title>Predicting the Proteins of Angomonas deanei, Strigomonas culicis and Their Respective Endosymbionts Reveals New Aspects of the Trypanosomatidae Family.</title>
        <authorList>
            <person name="Motta M.C."/>
            <person name="Martins A.C."/>
            <person name="de Souza S.S."/>
            <person name="Catta-Preta C.M."/>
            <person name="Silva R."/>
            <person name="Klein C.C."/>
            <person name="de Almeida L.G."/>
            <person name="de Lima Cunha O."/>
            <person name="Ciapina L.P."/>
            <person name="Brocchi M."/>
            <person name="Colabardini A.C."/>
            <person name="de Araujo Lima B."/>
            <person name="Machado C.R."/>
            <person name="de Almeida Soares C.M."/>
            <person name="Probst C.M."/>
            <person name="de Menezes C.B."/>
            <person name="Thompson C.E."/>
            <person name="Bartholomeu D.C."/>
            <person name="Gradia D.F."/>
            <person name="Pavoni D.P."/>
            <person name="Grisard E.C."/>
            <person name="Fantinatti-Garboggini F."/>
            <person name="Marchini F.K."/>
            <person name="Rodrigues-Luiz G.F."/>
            <person name="Wagner G."/>
            <person name="Goldman G.H."/>
            <person name="Fietto J.L."/>
            <person name="Elias M.C."/>
            <person name="Goldman M.H."/>
            <person name="Sagot M.F."/>
            <person name="Pereira M."/>
            <person name="Stoco P.H."/>
            <person name="de Mendonca-Neto R.P."/>
            <person name="Teixeira S.M."/>
            <person name="Maciel T.E."/>
            <person name="de Oliveira Mendes T.A."/>
            <person name="Urmenyi T.P."/>
            <person name="de Souza W."/>
            <person name="Schenkman S."/>
            <person name="de Vasconcelos A.T."/>
        </authorList>
    </citation>
    <scope>NUCLEOTIDE SEQUENCE [LARGE SCALE GENOMIC DNA]</scope>
</reference>
<dbReference type="PANTHER" id="PTHR12197">
    <property type="entry name" value="HISTONE-LYSINE N-METHYLTRANSFERASE SMYD"/>
    <property type="match status" value="1"/>
</dbReference>
<dbReference type="InterPro" id="IPR001214">
    <property type="entry name" value="SET_dom"/>
</dbReference>
<accession>S9V209</accession>
<name>S9V209_9TRYP</name>
<dbReference type="Gene3D" id="1.25.40.10">
    <property type="entry name" value="Tetratricopeptide repeat domain"/>
    <property type="match status" value="1"/>
</dbReference>
<dbReference type="InterPro" id="IPR046341">
    <property type="entry name" value="SET_dom_sf"/>
</dbReference>
<evidence type="ECO:0000259" key="1">
    <source>
        <dbReference type="PROSITE" id="PS50280"/>
    </source>
</evidence>
<evidence type="ECO:0000313" key="3">
    <source>
        <dbReference type="Proteomes" id="UP000015354"/>
    </source>
</evidence>
<comment type="caution">
    <text evidence="2">The sequence shown here is derived from an EMBL/GenBank/DDBJ whole genome shotgun (WGS) entry which is preliminary data.</text>
</comment>
<organism evidence="2 3">
    <name type="scientific">Strigomonas culicis</name>
    <dbReference type="NCBI Taxonomy" id="28005"/>
    <lineage>
        <taxon>Eukaryota</taxon>
        <taxon>Discoba</taxon>
        <taxon>Euglenozoa</taxon>
        <taxon>Kinetoplastea</taxon>
        <taxon>Metakinetoplastina</taxon>
        <taxon>Trypanosomatida</taxon>
        <taxon>Trypanosomatidae</taxon>
        <taxon>Strigomonadinae</taxon>
        <taxon>Strigomonas</taxon>
    </lineage>
</organism>
<dbReference type="PANTHER" id="PTHR12197:SF268">
    <property type="entry name" value="SET DOMAIN-CONTAINING PROTEIN"/>
    <property type="match status" value="1"/>
</dbReference>
<dbReference type="OrthoDB" id="5945798at2759"/>
<feature type="non-terminal residue" evidence="2">
    <location>
        <position position="546"/>
    </location>
</feature>
<dbReference type="SUPFAM" id="SSF82199">
    <property type="entry name" value="SET domain"/>
    <property type="match status" value="1"/>
</dbReference>
<dbReference type="Gene3D" id="1.10.220.160">
    <property type="match status" value="1"/>
</dbReference>
<protein>
    <submittedName>
        <fullName evidence="2">SET and MYND domain-containing protein</fullName>
    </submittedName>
</protein>
<dbReference type="Gene3D" id="6.10.140.2220">
    <property type="match status" value="1"/>
</dbReference>
<evidence type="ECO:0000313" key="2">
    <source>
        <dbReference type="EMBL" id="EPY20946.1"/>
    </source>
</evidence>